<organism evidence="8 9">
    <name type="scientific">Methylorubrum populi</name>
    <dbReference type="NCBI Taxonomy" id="223967"/>
    <lineage>
        <taxon>Bacteria</taxon>
        <taxon>Pseudomonadati</taxon>
        <taxon>Pseudomonadota</taxon>
        <taxon>Alphaproteobacteria</taxon>
        <taxon>Hyphomicrobiales</taxon>
        <taxon>Methylobacteriaceae</taxon>
        <taxon>Methylorubrum</taxon>
    </lineage>
</organism>
<dbReference type="AlphaFoldDB" id="A0A921JFD9"/>
<name>A0A921JFD9_9HYPH</name>
<dbReference type="InterPro" id="IPR006311">
    <property type="entry name" value="TAT_signal"/>
</dbReference>
<keyword evidence="4" id="KW-0472">Membrane</keyword>
<proteinExistence type="inferred from homology"/>
<reference evidence="8" key="2">
    <citation type="submission" date="2021-09" db="EMBL/GenBank/DDBJ databases">
        <authorList>
            <person name="Gilroy R."/>
        </authorList>
    </citation>
    <scope>NUCLEOTIDE SEQUENCE</scope>
    <source>
        <strain evidence="8">316</strain>
    </source>
</reference>
<feature type="region of interest" description="Disordered" evidence="6">
    <location>
        <begin position="1"/>
        <end position="21"/>
    </location>
</feature>
<evidence type="ECO:0000313" key="8">
    <source>
        <dbReference type="EMBL" id="HJE24770.1"/>
    </source>
</evidence>
<dbReference type="GO" id="GO:0009279">
    <property type="term" value="C:cell outer membrane"/>
    <property type="evidence" value="ECO:0007669"/>
    <property type="project" value="UniProtKB-SubCell"/>
</dbReference>
<protein>
    <submittedName>
        <fullName evidence="8">MipA/OmpV family protein</fullName>
    </submittedName>
</protein>
<keyword evidence="5" id="KW-0998">Cell outer membrane</keyword>
<evidence type="ECO:0000256" key="4">
    <source>
        <dbReference type="ARBA" id="ARBA00023136"/>
    </source>
</evidence>
<dbReference type="PANTHER" id="PTHR38776:SF1">
    <property type="entry name" value="MLTA-INTERACTING PROTEIN-RELATED"/>
    <property type="match status" value="1"/>
</dbReference>
<evidence type="ECO:0000256" key="5">
    <source>
        <dbReference type="ARBA" id="ARBA00023237"/>
    </source>
</evidence>
<sequence length="290" mass="30837">MSRQKQRPGRPPEKRSRRAPLRAPLAKAGLAALAAALLATPSRADDLSALFAPGTVISVGGFAGSGPRFQGAREFGLWAMPYASFRRADEPREWFSPDDAVDATLLGERPLLVGAVLDFRNGRSASDDRRLAGLPRLPNTVGLGLFVEAWPIDDTLRLRAEVTQGVRAHDGIVAKLAADLVGRFGRFTLSGGPRFVLGDTAAMRLDFDVPAASAAVNPFFAPYRASGGPRSVGATVALGYDWSEAWQTVGYVRYDRLVASAAASPIVRRLGTSDGVTVAIGALYSFQTTP</sequence>
<dbReference type="EMBL" id="DYYG01000039">
    <property type="protein sequence ID" value="HJE24770.1"/>
    <property type="molecule type" value="Genomic_DNA"/>
</dbReference>
<comment type="caution">
    <text evidence="8">The sequence shown here is derived from an EMBL/GenBank/DDBJ whole genome shotgun (WGS) entry which is preliminary data.</text>
</comment>
<evidence type="ECO:0000256" key="2">
    <source>
        <dbReference type="ARBA" id="ARBA00005722"/>
    </source>
</evidence>
<comment type="subcellular location">
    <subcellularLocation>
        <location evidence="1">Cell outer membrane</location>
    </subcellularLocation>
</comment>
<keyword evidence="3 7" id="KW-0732">Signal</keyword>
<feature type="signal peptide" evidence="7">
    <location>
        <begin position="1"/>
        <end position="44"/>
    </location>
</feature>
<dbReference type="PANTHER" id="PTHR38776">
    <property type="entry name" value="MLTA-INTERACTING PROTEIN-RELATED"/>
    <property type="match status" value="1"/>
</dbReference>
<dbReference type="PROSITE" id="PS51318">
    <property type="entry name" value="TAT"/>
    <property type="match status" value="1"/>
</dbReference>
<comment type="similarity">
    <text evidence="2">Belongs to the MipA/OmpV family.</text>
</comment>
<reference evidence="8" key="1">
    <citation type="journal article" date="2021" name="PeerJ">
        <title>Extensive microbial diversity within the chicken gut microbiome revealed by metagenomics and culture.</title>
        <authorList>
            <person name="Gilroy R."/>
            <person name="Ravi A."/>
            <person name="Getino M."/>
            <person name="Pursley I."/>
            <person name="Horton D.L."/>
            <person name="Alikhan N.F."/>
            <person name="Baker D."/>
            <person name="Gharbi K."/>
            <person name="Hall N."/>
            <person name="Watson M."/>
            <person name="Adriaenssens E.M."/>
            <person name="Foster-Nyarko E."/>
            <person name="Jarju S."/>
            <person name="Secka A."/>
            <person name="Antonio M."/>
            <person name="Oren A."/>
            <person name="Chaudhuri R.R."/>
            <person name="La Ragione R."/>
            <person name="Hildebrand F."/>
            <person name="Pallen M.J."/>
        </authorList>
    </citation>
    <scope>NUCLEOTIDE SEQUENCE</scope>
    <source>
        <strain evidence="8">316</strain>
    </source>
</reference>
<feature type="chain" id="PRO_5036919770" evidence="7">
    <location>
        <begin position="45"/>
        <end position="290"/>
    </location>
</feature>
<dbReference type="InterPro" id="IPR010583">
    <property type="entry name" value="MipA"/>
</dbReference>
<evidence type="ECO:0000256" key="6">
    <source>
        <dbReference type="SAM" id="MobiDB-lite"/>
    </source>
</evidence>
<dbReference type="Pfam" id="PF06629">
    <property type="entry name" value="MipA"/>
    <property type="match status" value="1"/>
</dbReference>
<evidence type="ECO:0000313" key="9">
    <source>
        <dbReference type="Proteomes" id="UP000742631"/>
    </source>
</evidence>
<accession>A0A921JFD9</accession>
<dbReference type="Proteomes" id="UP000742631">
    <property type="component" value="Unassembled WGS sequence"/>
</dbReference>
<evidence type="ECO:0000256" key="1">
    <source>
        <dbReference type="ARBA" id="ARBA00004442"/>
    </source>
</evidence>
<evidence type="ECO:0000256" key="7">
    <source>
        <dbReference type="SAM" id="SignalP"/>
    </source>
</evidence>
<gene>
    <name evidence="8" type="ORF">K8W01_14030</name>
</gene>
<evidence type="ECO:0000256" key="3">
    <source>
        <dbReference type="ARBA" id="ARBA00022729"/>
    </source>
</evidence>